<organism evidence="1 2">
    <name type="scientific">Colletotrichum plurivorum</name>
    <dbReference type="NCBI Taxonomy" id="2175906"/>
    <lineage>
        <taxon>Eukaryota</taxon>
        <taxon>Fungi</taxon>
        <taxon>Dikarya</taxon>
        <taxon>Ascomycota</taxon>
        <taxon>Pezizomycotina</taxon>
        <taxon>Sordariomycetes</taxon>
        <taxon>Hypocreomycetidae</taxon>
        <taxon>Glomerellales</taxon>
        <taxon>Glomerellaceae</taxon>
        <taxon>Colletotrichum</taxon>
        <taxon>Colletotrichum orchidearum species complex</taxon>
    </lineage>
</organism>
<sequence length="105" mass="11852">MKCCKDYERYAAISSQSDSLDSPNRRFWTDWRASSEQQHSPHGFSSPEICAGKTVNVMLRGRVTTVRIGAGRGRHQTGFSAVRQYESSSLVRTSIWLIEATQKVL</sequence>
<accession>A0A8H6NF34</accession>
<reference evidence="1" key="1">
    <citation type="journal article" date="2020" name="Phytopathology">
        <title>Genome Sequence Resources of Colletotrichum truncatum, C. plurivorum, C. musicola, and C. sojae: Four Species Pathogenic to Soybean (Glycine max).</title>
        <authorList>
            <person name="Rogerio F."/>
            <person name="Boufleur T.R."/>
            <person name="Ciampi-Guillardi M."/>
            <person name="Sukno S.A."/>
            <person name="Thon M.R."/>
            <person name="Massola Junior N.S."/>
            <person name="Baroncelli R."/>
        </authorList>
    </citation>
    <scope>NUCLEOTIDE SEQUENCE</scope>
    <source>
        <strain evidence="1">LFN00145</strain>
    </source>
</reference>
<evidence type="ECO:0000313" key="1">
    <source>
        <dbReference type="EMBL" id="KAF6830523.1"/>
    </source>
</evidence>
<protein>
    <submittedName>
        <fullName evidence="1">Uncharacterized protein</fullName>
    </submittedName>
</protein>
<comment type="caution">
    <text evidence="1">The sequence shown here is derived from an EMBL/GenBank/DDBJ whole genome shotgun (WGS) entry which is preliminary data.</text>
</comment>
<dbReference type="Proteomes" id="UP000654918">
    <property type="component" value="Unassembled WGS sequence"/>
</dbReference>
<dbReference type="AlphaFoldDB" id="A0A8H6NF34"/>
<gene>
    <name evidence="1" type="ORF">CPLU01_07322</name>
</gene>
<name>A0A8H6NF34_9PEZI</name>
<proteinExistence type="predicted"/>
<dbReference type="EMBL" id="WIGO01000093">
    <property type="protein sequence ID" value="KAF6830523.1"/>
    <property type="molecule type" value="Genomic_DNA"/>
</dbReference>
<keyword evidence="2" id="KW-1185">Reference proteome</keyword>
<evidence type="ECO:0000313" key="2">
    <source>
        <dbReference type="Proteomes" id="UP000654918"/>
    </source>
</evidence>